<proteinExistence type="predicted"/>
<dbReference type="Pfam" id="PF13380">
    <property type="entry name" value="CoA_binding_2"/>
    <property type="match status" value="1"/>
</dbReference>
<evidence type="ECO:0000259" key="1">
    <source>
        <dbReference type="SMART" id="SM00881"/>
    </source>
</evidence>
<dbReference type="PANTHER" id="PTHR33303:SF2">
    <property type="entry name" value="COA-BINDING DOMAIN-CONTAINING PROTEIN"/>
    <property type="match status" value="1"/>
</dbReference>
<gene>
    <name evidence="2" type="ORF">GCM10007108_07420</name>
</gene>
<dbReference type="RefSeq" id="WP_188680429.1">
    <property type="nucleotide sequence ID" value="NZ_BMNY01000001.1"/>
</dbReference>
<dbReference type="InterPro" id="IPR003781">
    <property type="entry name" value="CoA-bd"/>
</dbReference>
<sequence length="141" mass="15963">MPLLNGDEEISGVLRKYRNIAVVGISDKPDRDSYRVASYLREHGYSIIPVNPTLKEWNGIRAYPSLSSIPGDLKVEVVDIFRKPEAVTEVVREGLQLKPRVFWMQEGVVNREAADLAVQNGVDVVMDRCMMKEHRRLLGGK</sequence>
<name>A0AA37BRG5_9ARCH</name>
<evidence type="ECO:0000313" key="2">
    <source>
        <dbReference type="EMBL" id="GGM71805.1"/>
    </source>
</evidence>
<dbReference type="Gene3D" id="3.40.50.720">
    <property type="entry name" value="NAD(P)-binding Rossmann-like Domain"/>
    <property type="match status" value="1"/>
</dbReference>
<dbReference type="PANTHER" id="PTHR33303">
    <property type="entry name" value="CYTOPLASMIC PROTEIN-RELATED"/>
    <property type="match status" value="1"/>
</dbReference>
<dbReference type="SMART" id="SM00881">
    <property type="entry name" value="CoA_binding"/>
    <property type="match status" value="1"/>
</dbReference>
<dbReference type="AlphaFoldDB" id="A0AA37BRG5"/>
<dbReference type="InterPro" id="IPR036291">
    <property type="entry name" value="NAD(P)-bd_dom_sf"/>
</dbReference>
<reference evidence="2" key="1">
    <citation type="journal article" date="2014" name="Int. J. Syst. Evol. Microbiol.">
        <title>Complete genome sequence of Corynebacterium casei LMG S-19264T (=DSM 44701T), isolated from a smear-ripened cheese.</title>
        <authorList>
            <consortium name="US DOE Joint Genome Institute (JGI-PGF)"/>
            <person name="Walter F."/>
            <person name="Albersmeier A."/>
            <person name="Kalinowski J."/>
            <person name="Ruckert C."/>
        </authorList>
    </citation>
    <scope>NUCLEOTIDE SEQUENCE</scope>
    <source>
        <strain evidence="2">JCM 13583</strain>
    </source>
</reference>
<dbReference type="EMBL" id="BMNY01000001">
    <property type="protein sequence ID" value="GGM71805.1"/>
    <property type="molecule type" value="Genomic_DNA"/>
</dbReference>
<evidence type="ECO:0000313" key="3">
    <source>
        <dbReference type="Proteomes" id="UP000632195"/>
    </source>
</evidence>
<comment type="caution">
    <text evidence="2">The sequence shown here is derived from an EMBL/GenBank/DDBJ whole genome shotgun (WGS) entry which is preliminary data.</text>
</comment>
<feature type="domain" description="CoA-binding" evidence="1">
    <location>
        <begin position="13"/>
        <end position="108"/>
    </location>
</feature>
<organism evidence="2 3">
    <name type="scientific">Thermogymnomonas acidicola</name>
    <dbReference type="NCBI Taxonomy" id="399579"/>
    <lineage>
        <taxon>Archaea</taxon>
        <taxon>Methanobacteriati</taxon>
        <taxon>Thermoplasmatota</taxon>
        <taxon>Thermoplasmata</taxon>
        <taxon>Thermoplasmatales</taxon>
        <taxon>Thermogymnomonas</taxon>
    </lineage>
</organism>
<reference evidence="2" key="2">
    <citation type="submission" date="2022-09" db="EMBL/GenBank/DDBJ databases">
        <authorList>
            <person name="Sun Q."/>
            <person name="Ohkuma M."/>
        </authorList>
    </citation>
    <scope>NUCLEOTIDE SEQUENCE</scope>
    <source>
        <strain evidence="2">JCM 13583</strain>
    </source>
</reference>
<dbReference type="Proteomes" id="UP000632195">
    <property type="component" value="Unassembled WGS sequence"/>
</dbReference>
<keyword evidence="3" id="KW-1185">Reference proteome</keyword>
<dbReference type="SUPFAM" id="SSF51735">
    <property type="entry name" value="NAD(P)-binding Rossmann-fold domains"/>
    <property type="match status" value="1"/>
</dbReference>
<accession>A0AA37BRG5</accession>
<protein>
    <submittedName>
        <fullName evidence="2">CoA-binding protein</fullName>
    </submittedName>
</protein>